<evidence type="ECO:0000256" key="2">
    <source>
        <dbReference type="ARBA" id="ARBA00022448"/>
    </source>
</evidence>
<evidence type="ECO:0000256" key="3">
    <source>
        <dbReference type="ARBA" id="ARBA00022723"/>
    </source>
</evidence>
<evidence type="ECO:0000256" key="1">
    <source>
        <dbReference type="ARBA" id="ARBA00004196"/>
    </source>
</evidence>
<keyword evidence="3" id="KW-0479">Metal-binding</keyword>
<feature type="chain" id="PRO_5046543975" evidence="5">
    <location>
        <begin position="27"/>
        <end position="74"/>
    </location>
</feature>
<dbReference type="RefSeq" id="WP_210973464.1">
    <property type="nucleotide sequence ID" value="NZ_JAGPXE010000019.1"/>
</dbReference>
<dbReference type="Proteomes" id="UP000674084">
    <property type="component" value="Unassembled WGS sequence"/>
</dbReference>
<organism evidence="6 7">
    <name type="scientific">Saccharopolyspora endophytica</name>
    <dbReference type="NCBI Taxonomy" id="543886"/>
    <lineage>
        <taxon>Bacteria</taxon>
        <taxon>Bacillati</taxon>
        <taxon>Actinomycetota</taxon>
        <taxon>Actinomycetes</taxon>
        <taxon>Pseudonocardiales</taxon>
        <taxon>Pseudonocardiaceae</taxon>
        <taxon>Saccharopolyspora</taxon>
    </lineage>
</organism>
<comment type="caution">
    <text evidence="6">The sequence shown here is derived from an EMBL/GenBank/DDBJ whole genome shotgun (WGS) entry which is preliminary data.</text>
</comment>
<dbReference type="InterPro" id="IPR006127">
    <property type="entry name" value="ZnuA-like"/>
</dbReference>
<evidence type="ECO:0000256" key="4">
    <source>
        <dbReference type="ARBA" id="ARBA00022729"/>
    </source>
</evidence>
<accession>A0ABS5DQ78</accession>
<keyword evidence="7" id="KW-1185">Reference proteome</keyword>
<dbReference type="EMBL" id="JAGPXE010000019">
    <property type="protein sequence ID" value="MBQ0928451.1"/>
    <property type="molecule type" value="Genomic_DNA"/>
</dbReference>
<proteinExistence type="predicted"/>
<reference evidence="6 7" key="1">
    <citation type="submission" date="2021-04" db="EMBL/GenBank/DDBJ databases">
        <title>Whole-genome sequencing of Saccharopolyspora endophytica KCTC 19397.</title>
        <authorList>
            <person name="Ay H."/>
            <person name="Saygin H."/>
            <person name="Sahin N."/>
        </authorList>
    </citation>
    <scope>NUCLEOTIDE SEQUENCE [LARGE SCALE GENOMIC DNA]</scope>
    <source>
        <strain evidence="6 7">KCTC 19397</strain>
    </source>
</reference>
<dbReference type="Gene3D" id="3.40.50.1980">
    <property type="entry name" value="Nitrogenase molybdenum iron protein domain"/>
    <property type="match status" value="1"/>
</dbReference>
<sequence>MKRTATRAVLALITALLTLTACSAGAQQRPHVVVTTNILGDITRQIVGDDVPVSVLMTPGADPHSFGITLTPAS</sequence>
<comment type="subcellular location">
    <subcellularLocation>
        <location evidence="1">Cell envelope</location>
    </subcellularLocation>
</comment>
<dbReference type="PROSITE" id="PS51257">
    <property type="entry name" value="PROKAR_LIPOPROTEIN"/>
    <property type="match status" value="1"/>
</dbReference>
<keyword evidence="4 5" id="KW-0732">Signal</keyword>
<dbReference type="Pfam" id="PF01297">
    <property type="entry name" value="ZnuA"/>
    <property type="match status" value="1"/>
</dbReference>
<protein>
    <submittedName>
        <fullName evidence="6">Zinc ABC transporter substrate-binding protein</fullName>
    </submittedName>
</protein>
<gene>
    <name evidence="6" type="ORF">KBO27_31285</name>
</gene>
<dbReference type="InterPro" id="IPR050492">
    <property type="entry name" value="Bact_metal-bind_prot9"/>
</dbReference>
<dbReference type="SUPFAM" id="SSF53807">
    <property type="entry name" value="Helical backbone' metal receptor"/>
    <property type="match status" value="1"/>
</dbReference>
<feature type="signal peptide" evidence="5">
    <location>
        <begin position="1"/>
        <end position="26"/>
    </location>
</feature>
<evidence type="ECO:0000313" key="6">
    <source>
        <dbReference type="EMBL" id="MBQ0928451.1"/>
    </source>
</evidence>
<dbReference type="PANTHER" id="PTHR42953">
    <property type="entry name" value="HIGH-AFFINITY ZINC UPTAKE SYSTEM PROTEIN ZNUA-RELATED"/>
    <property type="match status" value="1"/>
</dbReference>
<evidence type="ECO:0000256" key="5">
    <source>
        <dbReference type="SAM" id="SignalP"/>
    </source>
</evidence>
<name>A0ABS5DQ78_9PSEU</name>
<dbReference type="PANTHER" id="PTHR42953:SF1">
    <property type="entry name" value="METAL-BINDING PROTEIN HI_0362-RELATED"/>
    <property type="match status" value="1"/>
</dbReference>
<keyword evidence="2" id="KW-0813">Transport</keyword>
<evidence type="ECO:0000313" key="7">
    <source>
        <dbReference type="Proteomes" id="UP000674084"/>
    </source>
</evidence>